<dbReference type="PROSITE" id="PS50887">
    <property type="entry name" value="GGDEF"/>
    <property type="match status" value="1"/>
</dbReference>
<dbReference type="InterPro" id="IPR043128">
    <property type="entry name" value="Rev_trsase/Diguanyl_cyclase"/>
</dbReference>
<dbReference type="Proteomes" id="UP000176609">
    <property type="component" value="Unassembled WGS sequence"/>
</dbReference>
<dbReference type="Gene3D" id="3.30.70.270">
    <property type="match status" value="1"/>
</dbReference>
<dbReference type="GO" id="GO:0052621">
    <property type="term" value="F:diguanylate cyclase activity"/>
    <property type="evidence" value="ECO:0007669"/>
    <property type="project" value="TreeGrafter"/>
</dbReference>
<comment type="caution">
    <text evidence="2">The sequence shown here is derived from an EMBL/GenBank/DDBJ whole genome shotgun (WGS) entry which is preliminary data.</text>
</comment>
<accession>A0A1F6AQ41</accession>
<organism evidence="2 3">
    <name type="scientific">Candidatus Gottesmanbacteria bacterium RIFCSPLOWO2_01_FULL_39_12b</name>
    <dbReference type="NCBI Taxonomy" id="1798388"/>
    <lineage>
        <taxon>Bacteria</taxon>
        <taxon>Candidatus Gottesmaniibacteriota</taxon>
    </lineage>
</organism>
<name>A0A1F6AQ41_9BACT</name>
<dbReference type="SMART" id="SM00065">
    <property type="entry name" value="GAF"/>
    <property type="match status" value="1"/>
</dbReference>
<feature type="domain" description="GGDEF" evidence="1">
    <location>
        <begin position="345"/>
        <end position="481"/>
    </location>
</feature>
<dbReference type="Gene3D" id="3.30.450.20">
    <property type="entry name" value="PAS domain"/>
    <property type="match status" value="1"/>
</dbReference>
<dbReference type="SUPFAM" id="SSF55073">
    <property type="entry name" value="Nucleotide cyclase"/>
    <property type="match status" value="1"/>
</dbReference>
<dbReference type="Pfam" id="PF00990">
    <property type="entry name" value="GGDEF"/>
    <property type="match status" value="1"/>
</dbReference>
<dbReference type="PANTHER" id="PTHR45138">
    <property type="entry name" value="REGULATORY COMPONENTS OF SENSORY TRANSDUCTION SYSTEM"/>
    <property type="match status" value="1"/>
</dbReference>
<gene>
    <name evidence="2" type="ORF">A2960_01405</name>
</gene>
<evidence type="ECO:0000313" key="3">
    <source>
        <dbReference type="Proteomes" id="UP000176609"/>
    </source>
</evidence>
<dbReference type="InterPro" id="IPR050469">
    <property type="entry name" value="Diguanylate_Cyclase"/>
</dbReference>
<dbReference type="CDD" id="cd01949">
    <property type="entry name" value="GGDEF"/>
    <property type="match status" value="1"/>
</dbReference>
<dbReference type="GO" id="GO:0043709">
    <property type="term" value="P:cell adhesion involved in single-species biofilm formation"/>
    <property type="evidence" value="ECO:0007669"/>
    <property type="project" value="TreeGrafter"/>
</dbReference>
<dbReference type="PANTHER" id="PTHR45138:SF9">
    <property type="entry name" value="DIGUANYLATE CYCLASE DGCM-RELATED"/>
    <property type="match status" value="1"/>
</dbReference>
<evidence type="ECO:0000313" key="2">
    <source>
        <dbReference type="EMBL" id="OGG26805.1"/>
    </source>
</evidence>
<proteinExistence type="predicted"/>
<dbReference type="InterPro" id="IPR003018">
    <property type="entry name" value="GAF"/>
</dbReference>
<sequence length="487" mass="54643">MSETVPSLTSEPPVKFAENRYRVRDPIPHIMVNPRDRKITRANPAALVEYGLTGNETLVGRDVDEILNDRTIKDRKGYLHKIFETTISAARAFSHHKPLSVVNPPEVKIITKSGRKKTVRLFPHLIIKRGKPTVVELGIQDVTKEKRDEALRKTSEILTRDHSLDIILDQTKRLLPNIIDVETANIMFIDKNRIFNMSWGYDGNGQVIEREPSIEKIEDAEPLNQIAKTGKMLVIPDTSQHKGWKDTTRDGELPIKSYVGIPIIVKGKTIGILSANSSHEGFFNEGDGENVFAFGEQLSQAINMSALINDLNRLATTDHLTGLFNRRVFFERLADQFNQARRSNRPISLIMADLDFFKRFNDTFGHPAGDERLEQVARILCDNVRQTDLVARYGGEEFAIILPDTDTAGATTLAQKILQAMRERLPKNNDTDDNPGSTLSIGIASFPTVRVESEQVLLIKADDALYKAKKDGRNQVCIASESPSNNP</sequence>
<dbReference type="Gene3D" id="3.30.450.40">
    <property type="match status" value="1"/>
</dbReference>
<protein>
    <recommendedName>
        <fullName evidence="1">GGDEF domain-containing protein</fullName>
    </recommendedName>
</protein>
<dbReference type="NCBIfam" id="TIGR00254">
    <property type="entry name" value="GGDEF"/>
    <property type="match status" value="1"/>
</dbReference>
<dbReference type="InterPro" id="IPR000160">
    <property type="entry name" value="GGDEF_dom"/>
</dbReference>
<dbReference type="AlphaFoldDB" id="A0A1F6AQ41"/>
<dbReference type="InterPro" id="IPR029016">
    <property type="entry name" value="GAF-like_dom_sf"/>
</dbReference>
<dbReference type="SUPFAM" id="SSF55781">
    <property type="entry name" value="GAF domain-like"/>
    <property type="match status" value="1"/>
</dbReference>
<reference evidence="2 3" key="1">
    <citation type="journal article" date="2016" name="Nat. Commun.">
        <title>Thousands of microbial genomes shed light on interconnected biogeochemical processes in an aquifer system.</title>
        <authorList>
            <person name="Anantharaman K."/>
            <person name="Brown C.T."/>
            <person name="Hug L.A."/>
            <person name="Sharon I."/>
            <person name="Castelle C.J."/>
            <person name="Probst A.J."/>
            <person name="Thomas B.C."/>
            <person name="Singh A."/>
            <person name="Wilkins M.J."/>
            <person name="Karaoz U."/>
            <person name="Brodie E.L."/>
            <person name="Williams K.H."/>
            <person name="Hubbard S.S."/>
            <person name="Banfield J.F."/>
        </authorList>
    </citation>
    <scope>NUCLEOTIDE SEQUENCE [LARGE SCALE GENOMIC DNA]</scope>
</reference>
<dbReference type="GO" id="GO:0005886">
    <property type="term" value="C:plasma membrane"/>
    <property type="evidence" value="ECO:0007669"/>
    <property type="project" value="TreeGrafter"/>
</dbReference>
<dbReference type="FunFam" id="3.30.70.270:FF:000001">
    <property type="entry name" value="Diguanylate cyclase domain protein"/>
    <property type="match status" value="1"/>
</dbReference>
<dbReference type="Pfam" id="PF13185">
    <property type="entry name" value="GAF_2"/>
    <property type="match status" value="1"/>
</dbReference>
<evidence type="ECO:0000259" key="1">
    <source>
        <dbReference type="PROSITE" id="PS50887"/>
    </source>
</evidence>
<dbReference type="InterPro" id="IPR029787">
    <property type="entry name" value="Nucleotide_cyclase"/>
</dbReference>
<dbReference type="SMART" id="SM00267">
    <property type="entry name" value="GGDEF"/>
    <property type="match status" value="1"/>
</dbReference>
<dbReference type="EMBL" id="MFJR01000007">
    <property type="protein sequence ID" value="OGG26805.1"/>
    <property type="molecule type" value="Genomic_DNA"/>
</dbReference>
<dbReference type="GO" id="GO:1902201">
    <property type="term" value="P:negative regulation of bacterial-type flagellum-dependent cell motility"/>
    <property type="evidence" value="ECO:0007669"/>
    <property type="project" value="TreeGrafter"/>
</dbReference>